<evidence type="ECO:0000313" key="2">
    <source>
        <dbReference type="Proteomes" id="UP000735302"/>
    </source>
</evidence>
<dbReference type="Gene3D" id="3.40.1620.60">
    <property type="match status" value="1"/>
</dbReference>
<keyword evidence="2" id="KW-1185">Reference proteome</keyword>
<dbReference type="AlphaFoldDB" id="A0AAV4AEP3"/>
<protein>
    <submittedName>
        <fullName evidence="1">A disintegrin and metalloproteinase with thrombospondin motifs 18</fullName>
    </submittedName>
</protein>
<evidence type="ECO:0000313" key="1">
    <source>
        <dbReference type="EMBL" id="GFO05855.1"/>
    </source>
</evidence>
<keyword evidence="1" id="KW-0645">Protease</keyword>
<dbReference type="EMBL" id="BLXT01003753">
    <property type="protein sequence ID" value="GFO05855.1"/>
    <property type="molecule type" value="Genomic_DNA"/>
</dbReference>
<dbReference type="Gene3D" id="3.40.390.10">
    <property type="entry name" value="Collagenase (Catalytic Domain)"/>
    <property type="match status" value="1"/>
</dbReference>
<proteinExistence type="predicted"/>
<dbReference type="InterPro" id="IPR024079">
    <property type="entry name" value="MetalloPept_cat_dom_sf"/>
</dbReference>
<keyword evidence="1" id="KW-0378">Hydrolase</keyword>
<organism evidence="1 2">
    <name type="scientific">Plakobranchus ocellatus</name>
    <dbReference type="NCBI Taxonomy" id="259542"/>
    <lineage>
        <taxon>Eukaryota</taxon>
        <taxon>Metazoa</taxon>
        <taxon>Spiralia</taxon>
        <taxon>Lophotrochozoa</taxon>
        <taxon>Mollusca</taxon>
        <taxon>Gastropoda</taxon>
        <taxon>Heterobranchia</taxon>
        <taxon>Euthyneura</taxon>
        <taxon>Panpulmonata</taxon>
        <taxon>Sacoglossa</taxon>
        <taxon>Placobranchoidea</taxon>
        <taxon>Plakobranchidae</taxon>
        <taxon>Plakobranchus</taxon>
    </lineage>
</organism>
<keyword evidence="1" id="KW-0482">Metalloprotease</keyword>
<comment type="caution">
    <text evidence="1">The sequence shown here is derived from an EMBL/GenBank/DDBJ whole genome shotgun (WGS) entry which is preliminary data.</text>
</comment>
<gene>
    <name evidence="1" type="ORF">PoB_003236000</name>
</gene>
<dbReference type="GO" id="GO:0008237">
    <property type="term" value="F:metallopeptidase activity"/>
    <property type="evidence" value="ECO:0007669"/>
    <property type="project" value="UniProtKB-KW"/>
</dbReference>
<accession>A0AAV4AEP3</accession>
<name>A0AAV4AEP3_9GAST</name>
<reference evidence="1 2" key="1">
    <citation type="journal article" date="2021" name="Elife">
        <title>Chloroplast acquisition without the gene transfer in kleptoplastic sea slugs, Plakobranchus ocellatus.</title>
        <authorList>
            <person name="Maeda T."/>
            <person name="Takahashi S."/>
            <person name="Yoshida T."/>
            <person name="Shimamura S."/>
            <person name="Takaki Y."/>
            <person name="Nagai Y."/>
            <person name="Toyoda A."/>
            <person name="Suzuki Y."/>
            <person name="Arimoto A."/>
            <person name="Ishii H."/>
            <person name="Satoh N."/>
            <person name="Nishiyama T."/>
            <person name="Hasebe M."/>
            <person name="Maruyama T."/>
            <person name="Minagawa J."/>
            <person name="Obokata J."/>
            <person name="Shigenobu S."/>
        </authorList>
    </citation>
    <scope>NUCLEOTIDE SEQUENCE [LARGE SCALE GENOMIC DNA]</scope>
</reference>
<dbReference type="Proteomes" id="UP000735302">
    <property type="component" value="Unassembled WGS sequence"/>
</dbReference>
<sequence>MTYRVSISTAQMLGMIMGARQDPANSGYVMDYSLSTTDTNRWQFSLASKNDFDAFLAKPSNSRCLKITDAFSKPSSAGVPAALANPDTICRRAARSKRSYMCKDPHFYGNVMPQGDWVCKQIWCHKPNTRKCITAFSSDGLICGKNKRCNDGTCQDHPDTESAVVDPDCIWGDQAQVRYQTGNSKYKGDCAGLKRKYKNIACYNEDVARFCCGTCGKIYTGIKGCEYGDRHIHCNKHTQAQICDYFNDICCLFCQGYKKTRSSESSGNVSGVTIDRSFVTIKVINDLKIIPNEPYKQTPPPEED</sequence>